<accession>A0A8H3TMX4</accession>
<evidence type="ECO:0000313" key="2">
    <source>
        <dbReference type="Proteomes" id="UP000620104"/>
    </source>
</evidence>
<name>A0A8H3TMX4_9TREE</name>
<sequence length="270" mass="29591">MRENVPSSYKVHTFFVEVESPGHLKELLEGLVELKIPHRATSQPIEEGLGGVSDAWQTNPRRLIAERIKQLMGQTQPSMTSVSHARAQENMVDDWLGHELQQCIETGLWDFKHWYNLFEFVFHDLPESMTFTDAQVNKVCCAWKGFLKDCRLKGSHGTAGTPAPESAFFQLDRTVAADASQAGVDIASGGTASNQASFEDCQDLLARLTAELTDITENGTQSQRQATVDALESLESQIGALSSACRSLRDFCRGAGISVNPSTPSGLESD</sequence>
<evidence type="ECO:0000313" key="1">
    <source>
        <dbReference type="EMBL" id="GHJ84076.1"/>
    </source>
</evidence>
<proteinExistence type="predicted"/>
<dbReference type="Proteomes" id="UP000620104">
    <property type="component" value="Unassembled WGS sequence"/>
</dbReference>
<dbReference type="EMBL" id="BLZA01000005">
    <property type="protein sequence ID" value="GHJ84076.1"/>
    <property type="molecule type" value="Genomic_DNA"/>
</dbReference>
<dbReference type="AlphaFoldDB" id="A0A8H3TMX4"/>
<keyword evidence="2" id="KW-1185">Reference proteome</keyword>
<protein>
    <submittedName>
        <fullName evidence="1">Uncharacterized protein</fullName>
    </submittedName>
</protein>
<organism evidence="1 2">
    <name type="scientific">Naganishia liquefaciens</name>
    <dbReference type="NCBI Taxonomy" id="104408"/>
    <lineage>
        <taxon>Eukaryota</taxon>
        <taxon>Fungi</taxon>
        <taxon>Dikarya</taxon>
        <taxon>Basidiomycota</taxon>
        <taxon>Agaricomycotina</taxon>
        <taxon>Tremellomycetes</taxon>
        <taxon>Filobasidiales</taxon>
        <taxon>Filobasidiaceae</taxon>
        <taxon>Naganishia</taxon>
    </lineage>
</organism>
<reference evidence="1" key="1">
    <citation type="submission" date="2020-07" db="EMBL/GenBank/DDBJ databases">
        <title>Draft Genome Sequence of a Deep-Sea Yeast, Naganishia (Cryptococcus) liquefaciens strain N6.</title>
        <authorList>
            <person name="Han Y.W."/>
            <person name="Kajitani R."/>
            <person name="Morimoto H."/>
            <person name="Parhat M."/>
            <person name="Tsubouchi H."/>
            <person name="Bakenova O."/>
            <person name="Ogata M."/>
            <person name="Argunhan B."/>
            <person name="Aoki R."/>
            <person name="Kajiwara S."/>
            <person name="Itoh T."/>
            <person name="Iwasaki H."/>
        </authorList>
    </citation>
    <scope>NUCLEOTIDE SEQUENCE</scope>
    <source>
        <strain evidence="1">N6</strain>
    </source>
</reference>
<comment type="caution">
    <text evidence="1">The sequence shown here is derived from an EMBL/GenBank/DDBJ whole genome shotgun (WGS) entry which is preliminary data.</text>
</comment>
<gene>
    <name evidence="1" type="ORF">NliqN6_0478</name>
</gene>